<dbReference type="NCBIfam" id="NF009488">
    <property type="entry name" value="PRK12850.1"/>
    <property type="match status" value="1"/>
</dbReference>
<dbReference type="AlphaFoldDB" id="A0A2M7CHZ4"/>
<sequence length="551" mass="58782">MPKQIKFSEDARRALQKGVNILANSVKVTLGPKGRNVILDKDFGSPIITNDGVTIAKEIELKEKFANMGAQMVKEVATKTNDVAGDGTTTATLLAQHIINEGLKNIAAGANPMAIRRGIEKATQAVIKSLKSLSQEVSGKAEISQVASISANDKEIGNLIAEVMDLVGRDGVITVEESKTLGLEKEVVEGLQFDQGYVSAYMMTDATRQQAVIENPYILITDKKISAISDILPLLEAMTQTGKKDLVIIADDIDGEALATLVLNKLRGILNVVATKAPGFGDRRKELLEDIAIVTGGQVISEDTGIDFKNVNLEMLGTARKVMADKDNTTIIEGKGKDKDIKARVAQIKIQMEKVDSDFDREKLEERLAKLSGGVGVIKVGAATEVEQKEKQHRVEDAVSATRAAVEEGIVAGGGVALIDSLKSLADLVLPDDEQIGVEIMKKALEQPIRQIAENAGQNGGVIIEAIRKMEPGIGYNATTGEFVNMIKSGIIDPFKVTRAALQNAASSGAMLLTTEAAIAELPKDDKDMMPEMGAMPGMDGMGGMGMDGMM</sequence>
<accession>A0A2M7CHZ4</accession>
<dbReference type="InterPro" id="IPR001844">
    <property type="entry name" value="Cpn60/GroEL"/>
</dbReference>
<keyword evidence="4 6" id="KW-0143">Chaperone</keyword>
<dbReference type="GO" id="GO:0005524">
    <property type="term" value="F:ATP binding"/>
    <property type="evidence" value="ECO:0007669"/>
    <property type="project" value="UniProtKB-UniRule"/>
</dbReference>
<dbReference type="EC" id="5.6.1.7" evidence="6"/>
<keyword evidence="6" id="KW-0963">Cytoplasm</keyword>
<evidence type="ECO:0000256" key="6">
    <source>
        <dbReference type="HAMAP-Rule" id="MF_00600"/>
    </source>
</evidence>
<dbReference type="NCBIfam" id="NF009489">
    <property type="entry name" value="PRK12851.1"/>
    <property type="match status" value="1"/>
</dbReference>
<evidence type="ECO:0000256" key="5">
    <source>
        <dbReference type="ARBA" id="ARBA00023235"/>
    </source>
</evidence>
<dbReference type="GO" id="GO:0005737">
    <property type="term" value="C:cytoplasm"/>
    <property type="evidence" value="ECO:0007669"/>
    <property type="project" value="UniProtKB-SubCell"/>
</dbReference>
<feature type="binding site" evidence="6">
    <location>
        <position position="414"/>
    </location>
    <ligand>
        <name>ATP</name>
        <dbReference type="ChEBI" id="CHEBI:30616"/>
    </ligand>
</feature>
<evidence type="ECO:0000256" key="3">
    <source>
        <dbReference type="ARBA" id="ARBA00022840"/>
    </source>
</evidence>
<comment type="similarity">
    <text evidence="1 6 7">Belongs to the chaperonin (HSP60) family.</text>
</comment>
<feature type="binding site" evidence="6">
    <location>
        <position position="493"/>
    </location>
    <ligand>
        <name>ATP</name>
        <dbReference type="ChEBI" id="CHEBI:30616"/>
    </ligand>
</feature>
<dbReference type="NCBIfam" id="NF000592">
    <property type="entry name" value="PRK00013.1"/>
    <property type="match status" value="1"/>
</dbReference>
<dbReference type="PANTHER" id="PTHR45633">
    <property type="entry name" value="60 KDA HEAT SHOCK PROTEIN, MITOCHONDRIAL"/>
    <property type="match status" value="1"/>
</dbReference>
<dbReference type="CDD" id="cd03344">
    <property type="entry name" value="GroEL"/>
    <property type="match status" value="1"/>
</dbReference>
<proteinExistence type="inferred from homology"/>
<evidence type="ECO:0000256" key="1">
    <source>
        <dbReference type="ARBA" id="ARBA00006607"/>
    </source>
</evidence>
<dbReference type="GO" id="GO:0051082">
    <property type="term" value="F:unfolded protein binding"/>
    <property type="evidence" value="ECO:0007669"/>
    <property type="project" value="UniProtKB-UniRule"/>
</dbReference>
<evidence type="ECO:0000313" key="10">
    <source>
        <dbReference type="Proteomes" id="UP000229966"/>
    </source>
</evidence>
<keyword evidence="2 6" id="KW-0547">Nucleotide-binding</keyword>
<comment type="function">
    <text evidence="6 8">Together with its co-chaperonin GroES, plays an essential role in assisting protein folding. The GroEL-GroES system forms a nano-cage that allows encapsulation of the non-native substrate proteins and provides a physical environment optimized to promote and accelerate protein folding.</text>
</comment>
<protein>
    <recommendedName>
        <fullName evidence="6">Chaperonin GroEL</fullName>
        <ecNumber evidence="6">5.6.1.7</ecNumber>
    </recommendedName>
    <alternativeName>
        <fullName evidence="6">60 kDa chaperonin</fullName>
    </alternativeName>
    <alternativeName>
        <fullName evidence="6">Chaperonin-60</fullName>
        <shortName evidence="6">Cpn60</shortName>
    </alternativeName>
</protein>
<dbReference type="SUPFAM" id="SSF48592">
    <property type="entry name" value="GroEL equatorial domain-like"/>
    <property type="match status" value="1"/>
</dbReference>
<feature type="binding site" evidence="6">
    <location>
        <begin position="86"/>
        <end position="90"/>
    </location>
    <ligand>
        <name>ATP</name>
        <dbReference type="ChEBI" id="CHEBI:30616"/>
    </ligand>
</feature>
<keyword evidence="3 6" id="KW-0067">ATP-binding</keyword>
<dbReference type="NCBIfam" id="TIGR02348">
    <property type="entry name" value="GroEL"/>
    <property type="match status" value="1"/>
</dbReference>
<dbReference type="PRINTS" id="PR00298">
    <property type="entry name" value="CHAPERONIN60"/>
</dbReference>
<comment type="caution">
    <text evidence="9">The sequence shown here is derived from an EMBL/GenBank/DDBJ whole genome shotgun (WGS) entry which is preliminary data.</text>
</comment>
<dbReference type="SUPFAM" id="SSF52029">
    <property type="entry name" value="GroEL apical domain-like"/>
    <property type="match status" value="1"/>
</dbReference>
<dbReference type="InterPro" id="IPR027413">
    <property type="entry name" value="GROEL-like_equatorial_sf"/>
</dbReference>
<comment type="subcellular location">
    <subcellularLocation>
        <location evidence="6">Cytoplasm</location>
    </subcellularLocation>
</comment>
<comment type="caution">
    <text evidence="6">Lacks conserved residue(s) required for the propagation of feature annotation.</text>
</comment>
<dbReference type="GO" id="GO:0016853">
    <property type="term" value="F:isomerase activity"/>
    <property type="evidence" value="ECO:0007669"/>
    <property type="project" value="UniProtKB-KW"/>
</dbReference>
<evidence type="ECO:0000256" key="7">
    <source>
        <dbReference type="RuleBase" id="RU000418"/>
    </source>
</evidence>
<dbReference type="Gene3D" id="3.30.260.10">
    <property type="entry name" value="TCP-1-like chaperonin intermediate domain"/>
    <property type="match status" value="1"/>
</dbReference>
<reference evidence="10" key="1">
    <citation type="submission" date="2017-09" db="EMBL/GenBank/DDBJ databases">
        <title>Depth-based differentiation of microbial function through sediment-hosted aquifers and enrichment of novel symbionts in the deep terrestrial subsurface.</title>
        <authorList>
            <person name="Probst A.J."/>
            <person name="Ladd B."/>
            <person name="Jarett J.K."/>
            <person name="Geller-Mcgrath D.E."/>
            <person name="Sieber C.M.K."/>
            <person name="Emerson J.B."/>
            <person name="Anantharaman K."/>
            <person name="Thomas B.C."/>
            <person name="Malmstrom R."/>
            <person name="Stieglmeier M."/>
            <person name="Klingl A."/>
            <person name="Woyke T."/>
            <person name="Ryan C.M."/>
            <person name="Banfield J.F."/>
        </authorList>
    </citation>
    <scope>NUCLEOTIDE SEQUENCE [LARGE SCALE GENOMIC DNA]</scope>
</reference>
<dbReference type="InterPro" id="IPR018370">
    <property type="entry name" value="Chaperonin_Cpn60_CS"/>
</dbReference>
<dbReference type="GO" id="GO:0042026">
    <property type="term" value="P:protein refolding"/>
    <property type="evidence" value="ECO:0007669"/>
    <property type="project" value="UniProtKB-UniRule"/>
</dbReference>
<dbReference type="Gene3D" id="3.50.7.10">
    <property type="entry name" value="GroEL"/>
    <property type="match status" value="1"/>
</dbReference>
<dbReference type="EMBL" id="PEUM01000076">
    <property type="protein sequence ID" value="PIV25239.1"/>
    <property type="molecule type" value="Genomic_DNA"/>
</dbReference>
<dbReference type="PROSITE" id="PS00296">
    <property type="entry name" value="CHAPERONINS_CPN60"/>
    <property type="match status" value="1"/>
</dbReference>
<dbReference type="Proteomes" id="UP000229966">
    <property type="component" value="Unassembled WGS sequence"/>
</dbReference>
<dbReference type="GO" id="GO:0140662">
    <property type="term" value="F:ATP-dependent protein folding chaperone"/>
    <property type="evidence" value="ECO:0007669"/>
    <property type="project" value="InterPro"/>
</dbReference>
<evidence type="ECO:0000256" key="4">
    <source>
        <dbReference type="ARBA" id="ARBA00023186"/>
    </source>
</evidence>
<organism evidence="9 10">
    <name type="scientific">Candidatus Berkelbacteria bacterium CG03_land_8_20_14_0_80_40_36</name>
    <dbReference type="NCBI Taxonomy" id="1974509"/>
    <lineage>
        <taxon>Bacteria</taxon>
        <taxon>Candidatus Berkelbacteria</taxon>
    </lineage>
</organism>
<dbReference type="InterPro" id="IPR002423">
    <property type="entry name" value="Cpn60/GroEL/TCP-1"/>
</dbReference>
<dbReference type="HAMAP" id="MF_00600">
    <property type="entry name" value="CH60"/>
    <property type="match status" value="1"/>
</dbReference>
<evidence type="ECO:0000256" key="2">
    <source>
        <dbReference type="ARBA" id="ARBA00022741"/>
    </source>
</evidence>
<comment type="subunit">
    <text evidence="6 8">Forms a cylinder of 14 subunits composed of two heptameric rings stacked back-to-back. Interacts with the co-chaperonin GroES.</text>
</comment>
<name>A0A2M7CHZ4_9BACT</name>
<keyword evidence="5 6" id="KW-0413">Isomerase</keyword>
<feature type="binding site" evidence="6">
    <location>
        <begin position="29"/>
        <end position="32"/>
    </location>
    <ligand>
        <name>ATP</name>
        <dbReference type="ChEBI" id="CHEBI:30616"/>
    </ligand>
</feature>
<dbReference type="Pfam" id="PF00118">
    <property type="entry name" value="Cpn60_TCP1"/>
    <property type="match status" value="1"/>
</dbReference>
<dbReference type="InterPro" id="IPR027409">
    <property type="entry name" value="GroEL-like_apical_dom_sf"/>
</dbReference>
<dbReference type="Gene3D" id="1.10.560.10">
    <property type="entry name" value="GroEL-like equatorial domain"/>
    <property type="match status" value="1"/>
</dbReference>
<dbReference type="NCBIfam" id="NF009487">
    <property type="entry name" value="PRK12849.1"/>
    <property type="match status" value="1"/>
</dbReference>
<dbReference type="InterPro" id="IPR027410">
    <property type="entry name" value="TCP-1-like_intermed_sf"/>
</dbReference>
<evidence type="ECO:0000313" key="9">
    <source>
        <dbReference type="EMBL" id="PIV25239.1"/>
    </source>
</evidence>
<dbReference type="SUPFAM" id="SSF54849">
    <property type="entry name" value="GroEL-intermediate domain like"/>
    <property type="match status" value="1"/>
</dbReference>
<dbReference type="FunFam" id="3.50.7.10:FF:000001">
    <property type="entry name" value="60 kDa chaperonin"/>
    <property type="match status" value="1"/>
</dbReference>
<gene>
    <name evidence="6 9" type="primary">groL</name>
    <name evidence="6" type="synonym">groEL</name>
    <name evidence="9" type="ORF">COS38_02705</name>
</gene>
<evidence type="ECO:0000256" key="8">
    <source>
        <dbReference type="RuleBase" id="RU000419"/>
    </source>
</evidence>